<proteinExistence type="predicted"/>
<dbReference type="Gene3D" id="3.30.300.20">
    <property type="match status" value="1"/>
</dbReference>
<dbReference type="STRING" id="1454004.AW11_03990"/>
<dbReference type="PANTHER" id="PTHR42830:SF2">
    <property type="entry name" value="OSMC_OHR FAMILY PROTEIN"/>
    <property type="match status" value="1"/>
</dbReference>
<dbReference type="Proteomes" id="UP000022141">
    <property type="component" value="Unassembled WGS sequence"/>
</dbReference>
<dbReference type="EMBL" id="JEMY01000076">
    <property type="protein sequence ID" value="EXI84041.1"/>
    <property type="molecule type" value="Genomic_DNA"/>
</dbReference>
<keyword evidence="2" id="KW-1185">Reference proteome</keyword>
<dbReference type="Pfam" id="PF02566">
    <property type="entry name" value="OsmC"/>
    <property type="match status" value="1"/>
</dbReference>
<reference evidence="1" key="1">
    <citation type="submission" date="2014-02" db="EMBL/GenBank/DDBJ databases">
        <title>Expanding our view of genomic diversity in Candidatus Accumulibacter clades.</title>
        <authorList>
            <person name="Skennerton C.T."/>
            <person name="Barr J.J."/>
            <person name="Slater F.R."/>
            <person name="Bond P.L."/>
            <person name="Tyson G.W."/>
        </authorList>
    </citation>
    <scope>NUCLEOTIDE SEQUENCE [LARGE SCALE GENOMIC DNA]</scope>
</reference>
<dbReference type="InterPro" id="IPR036102">
    <property type="entry name" value="OsmC/Ohrsf"/>
</dbReference>
<dbReference type="PATRIC" id="fig|1454004.3.peg.4093"/>
<dbReference type="eggNOG" id="COG1764">
    <property type="taxonomic scope" value="Bacteria"/>
</dbReference>
<dbReference type="InterPro" id="IPR052707">
    <property type="entry name" value="OsmC_Ohr_Peroxiredoxin"/>
</dbReference>
<name>A0A011P907_ACCRE</name>
<dbReference type="InterPro" id="IPR015946">
    <property type="entry name" value="KH_dom-like_a/b"/>
</dbReference>
<evidence type="ECO:0000313" key="2">
    <source>
        <dbReference type="Proteomes" id="UP000022141"/>
    </source>
</evidence>
<dbReference type="PANTHER" id="PTHR42830">
    <property type="entry name" value="OSMOTICALLY INDUCIBLE FAMILY PROTEIN"/>
    <property type="match status" value="1"/>
</dbReference>
<dbReference type="InterPro" id="IPR003718">
    <property type="entry name" value="OsmC/Ohr_fam"/>
</dbReference>
<dbReference type="AlphaFoldDB" id="A0A011P907"/>
<protein>
    <submittedName>
        <fullName evidence="1">OsmC-like protein</fullName>
    </submittedName>
</protein>
<organism evidence="1 2">
    <name type="scientific">Accumulibacter regalis</name>
    <dbReference type="NCBI Taxonomy" id="522306"/>
    <lineage>
        <taxon>Bacteria</taxon>
        <taxon>Pseudomonadati</taxon>
        <taxon>Pseudomonadota</taxon>
        <taxon>Betaproteobacteria</taxon>
        <taxon>Candidatus Accumulibacter</taxon>
    </lineage>
</organism>
<gene>
    <name evidence="1" type="ORF">AW11_03990</name>
</gene>
<sequence length="202" mass="22085">MAAGTLCEKSGGATRRATRGFHATRQLCYYLPFPINPAPGRLTMAEYCAQLLWLRGEQDFLANRYSRRHLLRFDGGLEIPASSSPHVVPVPMSDPAAVDPEEAFVASLASCHMLWFLSIAARRGFCVDRYADSPVGVMAKNSDGKLAITVVTLKPEVAFAGNRAPGREDVMQMHQQAHAECFIANSVKSEVRCEPVFATSPD</sequence>
<accession>A0A011P907</accession>
<dbReference type="SUPFAM" id="SSF82784">
    <property type="entry name" value="OsmC-like"/>
    <property type="match status" value="1"/>
</dbReference>
<comment type="caution">
    <text evidence="1">The sequence shown here is derived from an EMBL/GenBank/DDBJ whole genome shotgun (WGS) entry which is preliminary data.</text>
</comment>
<evidence type="ECO:0000313" key="1">
    <source>
        <dbReference type="EMBL" id="EXI84041.1"/>
    </source>
</evidence>